<evidence type="ECO:0000313" key="4">
    <source>
        <dbReference type="Proteomes" id="UP000234181"/>
    </source>
</evidence>
<organism evidence="2 3">
    <name type="scientific">Xanthomonas campestris pv. phaseoli</name>
    <dbReference type="NCBI Taxonomy" id="317013"/>
    <lineage>
        <taxon>Bacteria</taxon>
        <taxon>Pseudomonadati</taxon>
        <taxon>Pseudomonadota</taxon>
        <taxon>Gammaproteobacteria</taxon>
        <taxon>Lysobacterales</taxon>
        <taxon>Lysobacteraceae</taxon>
        <taxon>Xanthomonas</taxon>
    </lineage>
</organism>
<sequence>MISNAVPRICSGWPLICERTSTGKAWFDHAVRRASQPPAVAIKPPNGGEGVTGLPVAPLGVPILRHRARALARVFFCPCGALFPYLD</sequence>
<dbReference type="Proteomes" id="UP000234181">
    <property type="component" value="Unassembled WGS sequence"/>
</dbReference>
<dbReference type="EMBL" id="OCYS01000135">
    <property type="protein sequence ID" value="SON92491.1"/>
    <property type="molecule type" value="Genomic_DNA"/>
</dbReference>
<name>A0AB38E4I2_XANCH</name>
<gene>
    <name evidence="1" type="ORF">XAP6984_810049</name>
    <name evidence="2" type="ORF">XAP7430_770049</name>
</gene>
<keyword evidence="4" id="KW-1185">Reference proteome</keyword>
<dbReference type="EMBL" id="OCYT01000141">
    <property type="protein sequence ID" value="SON87670.1"/>
    <property type="molecule type" value="Genomic_DNA"/>
</dbReference>
<evidence type="ECO:0000313" key="3">
    <source>
        <dbReference type="Proteomes" id="UP000234166"/>
    </source>
</evidence>
<dbReference type="Proteomes" id="UP000234166">
    <property type="component" value="Unassembled WGS sequence"/>
</dbReference>
<proteinExistence type="predicted"/>
<protein>
    <submittedName>
        <fullName evidence="2">Uncharacterized protein</fullName>
    </submittedName>
</protein>
<evidence type="ECO:0000313" key="1">
    <source>
        <dbReference type="EMBL" id="SON87670.1"/>
    </source>
</evidence>
<comment type="caution">
    <text evidence="2">The sequence shown here is derived from an EMBL/GenBank/DDBJ whole genome shotgun (WGS) entry which is preliminary data.</text>
</comment>
<accession>A0AB38E4I2</accession>
<reference evidence="3 4" key="1">
    <citation type="submission" date="2017-10" db="EMBL/GenBank/DDBJ databases">
        <authorList>
            <person name="Regsiter A."/>
            <person name="William W."/>
        </authorList>
    </citation>
    <scope>NUCLEOTIDE SEQUENCE [LARGE SCALE GENOMIC DNA]</scope>
    <source>
        <strain evidence="1 4">CFBP6984</strain>
        <strain evidence="2 3">CFBP7430</strain>
    </source>
</reference>
<dbReference type="AlphaFoldDB" id="A0AB38E4I2"/>
<evidence type="ECO:0000313" key="2">
    <source>
        <dbReference type="EMBL" id="SON92491.1"/>
    </source>
</evidence>